<accession>A0A836I9X4</accession>
<evidence type="ECO:0000313" key="3">
    <source>
        <dbReference type="Proteomes" id="UP000674318"/>
    </source>
</evidence>
<evidence type="ECO:0000313" key="2">
    <source>
        <dbReference type="EMBL" id="KAG5490513.1"/>
    </source>
</evidence>
<feature type="domain" description="Calcineurin-like phosphoesterase" evidence="1">
    <location>
        <begin position="86"/>
        <end position="303"/>
    </location>
</feature>
<dbReference type="Pfam" id="PF00149">
    <property type="entry name" value="Metallophos"/>
    <property type="match status" value="1"/>
</dbReference>
<reference evidence="2 3" key="1">
    <citation type="submission" date="2021-02" db="EMBL/GenBank/DDBJ databases">
        <title>Porcisia hertigi Genome sequencing and assembly.</title>
        <authorList>
            <person name="Almutairi H."/>
            <person name="Gatherer D."/>
        </authorList>
    </citation>
    <scope>NUCLEOTIDE SEQUENCE [LARGE SCALE GENOMIC DNA]</scope>
    <source>
        <strain evidence="2 3">C119</strain>
    </source>
</reference>
<dbReference type="PANTHER" id="PTHR46546">
    <property type="entry name" value="SHEWANELLA-LIKE PROTEIN PHOSPHATASE 1"/>
    <property type="match status" value="1"/>
</dbReference>
<dbReference type="InterPro" id="IPR004843">
    <property type="entry name" value="Calcineurin-like_PHP"/>
</dbReference>
<organism evidence="2 3">
    <name type="scientific">Porcisia hertigi</name>
    <dbReference type="NCBI Taxonomy" id="2761500"/>
    <lineage>
        <taxon>Eukaryota</taxon>
        <taxon>Discoba</taxon>
        <taxon>Euglenozoa</taxon>
        <taxon>Kinetoplastea</taxon>
        <taxon>Metakinetoplastina</taxon>
        <taxon>Trypanosomatida</taxon>
        <taxon>Trypanosomatidae</taxon>
        <taxon>Leishmaniinae</taxon>
        <taxon>Porcisia</taxon>
    </lineage>
</organism>
<dbReference type="KEGG" id="phet:94286761"/>
<gene>
    <name evidence="2" type="ORF">JKF63_00633</name>
</gene>
<comment type="caution">
    <text evidence="2">The sequence shown here is derived from an EMBL/GenBank/DDBJ whole genome shotgun (WGS) entry which is preliminary data.</text>
</comment>
<proteinExistence type="predicted"/>
<dbReference type="SUPFAM" id="SSF56300">
    <property type="entry name" value="Metallo-dependent phosphatases"/>
    <property type="match status" value="1"/>
</dbReference>
<keyword evidence="3" id="KW-1185">Reference proteome</keyword>
<dbReference type="Proteomes" id="UP000674318">
    <property type="component" value="Unassembled WGS sequence"/>
</dbReference>
<dbReference type="RefSeq" id="XP_067752841.1">
    <property type="nucleotide sequence ID" value="XM_067896684.1"/>
</dbReference>
<dbReference type="OrthoDB" id="5976022at2759"/>
<protein>
    <recommendedName>
        <fullName evidence="1">Calcineurin-like phosphoesterase domain-containing protein</fullName>
    </recommendedName>
</protein>
<dbReference type="GO" id="GO:0016787">
    <property type="term" value="F:hydrolase activity"/>
    <property type="evidence" value="ECO:0007669"/>
    <property type="project" value="InterPro"/>
</dbReference>
<dbReference type="InterPro" id="IPR029052">
    <property type="entry name" value="Metallo-depent_PP-like"/>
</dbReference>
<sequence>MISSRSVKKFMAYAVPLRYVKSGLFFWTVLVLVLAGTSVISNIPLGLYTPTVGFQQKKHRIPPVGILPPRLVSPAGKGVVGALKQHIIAIGDINGDIARLRSILRAAHVLEKGVDAWRQGCNDIVVQLGNVVDSGPDAPQILLFLSKLKAQAVKSGGRLITLSGDRELLALSGVSKFMHPQVLKLSAGEEGFRHLYSPRGRYGRIVAEENLAVAIVSDIVFVHGGLTAAYARHGVASLNSKWYEGTLKPNLTTHPFHDAESPLSDHSVVQAAMRGDCDPLFASLAALKARERVEVNVMVVGHTTMPDGKVGTWCDGKLVSIDVAMSRHVKNGSNEAYVCFEPKIRKNKIARTTHPRARFHIHYPLGRGKRTTSIKS</sequence>
<dbReference type="EMBL" id="JAFJZO010000036">
    <property type="protein sequence ID" value="KAG5490513.1"/>
    <property type="molecule type" value="Genomic_DNA"/>
</dbReference>
<dbReference type="AlphaFoldDB" id="A0A836I9X4"/>
<dbReference type="GeneID" id="94286761"/>
<name>A0A836I9X4_9TRYP</name>
<dbReference type="Gene3D" id="3.60.21.10">
    <property type="match status" value="1"/>
</dbReference>
<evidence type="ECO:0000259" key="1">
    <source>
        <dbReference type="Pfam" id="PF00149"/>
    </source>
</evidence>
<dbReference type="PANTHER" id="PTHR46546:SF4">
    <property type="entry name" value="SHEWANELLA-LIKE PROTEIN PHOSPHATASE 1"/>
    <property type="match status" value="1"/>
</dbReference>